<sequence length="162" mass="18322">MGDLAPFAALGLRGAVHELPLHADDRHHRLQRSRLLYDHHSRFDPKQVLFNLRFSESCVRRHSECFVYWKSLVSTRSEMFALNVVSPIDADTFCQMTSIPQPSTSGQIQVEVTSEVAFEGDKIVVLESPTWNDCIANLAVNELRIHKGNDPNDVYALKLVCS</sequence>
<evidence type="ECO:0000313" key="1">
    <source>
        <dbReference type="EMBL" id="TKR93773.1"/>
    </source>
</evidence>
<proteinExistence type="predicted"/>
<organism evidence="1 2">
    <name type="scientific">Steinernema carpocapsae</name>
    <name type="common">Entomopathogenic nematode</name>
    <dbReference type="NCBI Taxonomy" id="34508"/>
    <lineage>
        <taxon>Eukaryota</taxon>
        <taxon>Metazoa</taxon>
        <taxon>Ecdysozoa</taxon>
        <taxon>Nematoda</taxon>
        <taxon>Chromadorea</taxon>
        <taxon>Rhabditida</taxon>
        <taxon>Tylenchina</taxon>
        <taxon>Panagrolaimomorpha</taxon>
        <taxon>Strongyloidoidea</taxon>
        <taxon>Steinernematidae</taxon>
        <taxon>Steinernema</taxon>
    </lineage>
</organism>
<protein>
    <submittedName>
        <fullName evidence="1">Uncharacterized protein</fullName>
    </submittedName>
</protein>
<keyword evidence="2" id="KW-1185">Reference proteome</keyword>
<dbReference type="EMBL" id="AZBU02000002">
    <property type="protein sequence ID" value="TKR93773.1"/>
    <property type="molecule type" value="Genomic_DNA"/>
</dbReference>
<reference evidence="1 2" key="2">
    <citation type="journal article" date="2019" name="G3 (Bethesda)">
        <title>Hybrid Assembly of the Genome of the Entomopathogenic Nematode Steinernema carpocapsae Identifies the X-Chromosome.</title>
        <authorList>
            <person name="Serra L."/>
            <person name="Macchietto M."/>
            <person name="Macias-Munoz A."/>
            <person name="McGill C.J."/>
            <person name="Rodriguez I.M."/>
            <person name="Rodriguez B."/>
            <person name="Murad R."/>
            <person name="Mortazavi A."/>
        </authorList>
    </citation>
    <scope>NUCLEOTIDE SEQUENCE [LARGE SCALE GENOMIC DNA]</scope>
    <source>
        <strain evidence="1 2">ALL</strain>
    </source>
</reference>
<evidence type="ECO:0000313" key="2">
    <source>
        <dbReference type="Proteomes" id="UP000298663"/>
    </source>
</evidence>
<comment type="caution">
    <text evidence="1">The sequence shown here is derived from an EMBL/GenBank/DDBJ whole genome shotgun (WGS) entry which is preliminary data.</text>
</comment>
<dbReference type="OrthoDB" id="1594986at2759"/>
<dbReference type="Proteomes" id="UP000298663">
    <property type="component" value="Unassembled WGS sequence"/>
</dbReference>
<dbReference type="AlphaFoldDB" id="A0A4U5PC66"/>
<reference evidence="1 2" key="1">
    <citation type="journal article" date="2015" name="Genome Biol.">
        <title>Comparative genomics of Steinernema reveals deeply conserved gene regulatory networks.</title>
        <authorList>
            <person name="Dillman A.R."/>
            <person name="Macchietto M."/>
            <person name="Porter C.F."/>
            <person name="Rogers A."/>
            <person name="Williams B."/>
            <person name="Antoshechkin I."/>
            <person name="Lee M.M."/>
            <person name="Goodwin Z."/>
            <person name="Lu X."/>
            <person name="Lewis E.E."/>
            <person name="Goodrich-Blair H."/>
            <person name="Stock S.P."/>
            <person name="Adams B.J."/>
            <person name="Sternberg P.W."/>
            <person name="Mortazavi A."/>
        </authorList>
    </citation>
    <scope>NUCLEOTIDE SEQUENCE [LARGE SCALE GENOMIC DNA]</scope>
    <source>
        <strain evidence="1 2">ALL</strain>
    </source>
</reference>
<name>A0A4U5PC66_STECR</name>
<gene>
    <name evidence="1" type="ORF">L596_008170</name>
</gene>
<accession>A0A4U5PC66</accession>